<dbReference type="GO" id="GO:0045505">
    <property type="term" value="F:dynein intermediate chain binding"/>
    <property type="evidence" value="ECO:0007669"/>
    <property type="project" value="InterPro"/>
</dbReference>
<evidence type="ECO:0000259" key="1">
    <source>
        <dbReference type="Pfam" id="PF18199"/>
    </source>
</evidence>
<name>A0A820L1H3_9BILA</name>
<dbReference type="Gene3D" id="3.10.490.20">
    <property type="match status" value="1"/>
</dbReference>
<dbReference type="PANTHER" id="PTHR46961">
    <property type="entry name" value="DYNEIN HEAVY CHAIN 1, AXONEMAL-LIKE PROTEIN"/>
    <property type="match status" value="1"/>
</dbReference>
<dbReference type="InterPro" id="IPR026983">
    <property type="entry name" value="DHC"/>
</dbReference>
<proteinExistence type="predicted"/>
<dbReference type="GO" id="GO:0007018">
    <property type="term" value="P:microtubule-based movement"/>
    <property type="evidence" value="ECO:0007669"/>
    <property type="project" value="InterPro"/>
</dbReference>
<dbReference type="GO" id="GO:0030286">
    <property type="term" value="C:dynein complex"/>
    <property type="evidence" value="ECO:0007669"/>
    <property type="project" value="InterPro"/>
</dbReference>
<dbReference type="Proteomes" id="UP000663874">
    <property type="component" value="Unassembled WGS sequence"/>
</dbReference>
<evidence type="ECO:0000313" key="3">
    <source>
        <dbReference type="Proteomes" id="UP000663874"/>
    </source>
</evidence>
<sequence length="121" mass="14071">VYVYGLYLEGAGWDRKNIRLHESQNKVVYVQMSVIRIFSINPSVTNQTNEIVTNKKLRLSQISFRTKRNDQISIAPYIYMCALYKKPILADLHFITMLKIASNDIPEHWILRGVALLCDIK</sequence>
<dbReference type="InterPro" id="IPR043160">
    <property type="entry name" value="Dynein_C_barrel"/>
</dbReference>
<dbReference type="GO" id="GO:0051959">
    <property type="term" value="F:dynein light intermediate chain binding"/>
    <property type="evidence" value="ECO:0007669"/>
    <property type="project" value="InterPro"/>
</dbReference>
<accession>A0A820L1H3</accession>
<dbReference type="AlphaFoldDB" id="A0A820L1H3"/>
<gene>
    <name evidence="2" type="ORF">FNK824_LOCUS42274</name>
</gene>
<feature type="non-terminal residue" evidence="2">
    <location>
        <position position="1"/>
    </location>
</feature>
<evidence type="ECO:0000313" key="2">
    <source>
        <dbReference type="EMBL" id="CAF4349073.1"/>
    </source>
</evidence>
<dbReference type="Pfam" id="PF18199">
    <property type="entry name" value="Dynein_C"/>
    <property type="match status" value="1"/>
</dbReference>
<dbReference type="InterPro" id="IPR041228">
    <property type="entry name" value="Dynein_C"/>
</dbReference>
<comment type="caution">
    <text evidence="2">The sequence shown here is derived from an EMBL/GenBank/DDBJ whole genome shotgun (WGS) entry which is preliminary data.</text>
</comment>
<protein>
    <recommendedName>
        <fullName evidence="1">Dynein heavy chain C-terminal domain-containing protein</fullName>
    </recommendedName>
</protein>
<dbReference type="EMBL" id="CAJOBE010048392">
    <property type="protein sequence ID" value="CAF4349073.1"/>
    <property type="molecule type" value="Genomic_DNA"/>
</dbReference>
<feature type="domain" description="Dynein heavy chain C-terminal" evidence="1">
    <location>
        <begin position="1"/>
        <end position="118"/>
    </location>
</feature>
<dbReference type="PANTHER" id="PTHR46961:SF19">
    <property type="entry name" value="DYNEIN HEAVY CHAIN 5, AXONEMAL"/>
    <property type="match status" value="1"/>
</dbReference>
<reference evidence="2" key="1">
    <citation type="submission" date="2021-02" db="EMBL/GenBank/DDBJ databases">
        <authorList>
            <person name="Nowell W R."/>
        </authorList>
    </citation>
    <scope>NUCLEOTIDE SEQUENCE</scope>
</reference>
<organism evidence="2 3">
    <name type="scientific">Rotaria sordida</name>
    <dbReference type="NCBI Taxonomy" id="392033"/>
    <lineage>
        <taxon>Eukaryota</taxon>
        <taxon>Metazoa</taxon>
        <taxon>Spiralia</taxon>
        <taxon>Gnathifera</taxon>
        <taxon>Rotifera</taxon>
        <taxon>Eurotatoria</taxon>
        <taxon>Bdelloidea</taxon>
        <taxon>Philodinida</taxon>
        <taxon>Philodinidae</taxon>
        <taxon>Rotaria</taxon>
    </lineage>
</organism>